<comment type="cofactor">
    <cofactor evidence="10">
        <name>Zn(2+)</name>
        <dbReference type="ChEBI" id="CHEBI:29105"/>
    </cofactor>
    <text evidence="10">Divalent metal cations. Probably Zn(2+).</text>
</comment>
<dbReference type="Pfam" id="PF04140">
    <property type="entry name" value="ICMT"/>
    <property type="match status" value="1"/>
</dbReference>
<keyword evidence="9" id="KW-0472">Membrane</keyword>
<keyword evidence="10" id="KW-0256">Endoplasmic reticulum</keyword>
<name>A0ABC8KZD5_ERUVS</name>
<keyword evidence="5" id="KW-0808">Transferase</keyword>
<dbReference type="PANTHER" id="PTHR12714">
    <property type="entry name" value="PROTEIN-S ISOPRENYLCYSTEINE O-METHYLTRANSFERASE"/>
    <property type="match status" value="1"/>
</dbReference>
<evidence type="ECO:0000256" key="9">
    <source>
        <dbReference type="ARBA" id="ARBA00023136"/>
    </source>
</evidence>
<comment type="similarity">
    <text evidence="2 10">Belongs to the class VI-like SAM-binding methyltransferase superfamily. Isoprenylcysteine carboxyl methyltransferase family.</text>
</comment>
<dbReference type="EC" id="2.1.1.100" evidence="3 10"/>
<dbReference type="GO" id="GO:0032259">
    <property type="term" value="P:methylation"/>
    <property type="evidence" value="ECO:0007669"/>
    <property type="project" value="UniProtKB-KW"/>
</dbReference>
<evidence type="ECO:0000256" key="5">
    <source>
        <dbReference type="ARBA" id="ARBA00022679"/>
    </source>
</evidence>
<protein>
    <recommendedName>
        <fullName evidence="3 10">Protein-S-isoprenylcysteine O-methyltransferase</fullName>
        <ecNumber evidence="3 10">2.1.1.100</ecNumber>
    </recommendedName>
</protein>
<keyword evidence="8" id="KW-1133">Transmembrane helix</keyword>
<comment type="caution">
    <text evidence="11">The sequence shown here is derived from an EMBL/GenBank/DDBJ whole genome shotgun (WGS) entry which is preliminary data.</text>
</comment>
<reference evidence="11 12" key="1">
    <citation type="submission" date="2022-03" db="EMBL/GenBank/DDBJ databases">
        <authorList>
            <person name="Macdonald S."/>
            <person name="Ahmed S."/>
            <person name="Newling K."/>
        </authorList>
    </citation>
    <scope>NUCLEOTIDE SEQUENCE [LARGE SCALE GENOMIC DNA]</scope>
</reference>
<gene>
    <name evidence="11" type="ORF">ERUC_LOCUS30308</name>
</gene>
<dbReference type="PROSITE" id="PS51564">
    <property type="entry name" value="SAM_ICMT"/>
    <property type="match status" value="1"/>
</dbReference>
<keyword evidence="4 10" id="KW-0489">Methyltransferase</keyword>
<dbReference type="EMBL" id="CAKOAT010390710">
    <property type="protein sequence ID" value="CAH8365103.1"/>
    <property type="molecule type" value="Genomic_DNA"/>
</dbReference>
<sequence>MHFLDPLLILHYASSTSFTEIFSDTNIRQLSQMLLALTFFHTSEYILAIAFHGAANVTLSSLLITKHYVLAMLVSLLEYLTEITLFPELKQHMWVSNFGLIMIITGETIRKTAIITAGRSFTHLIKTNHEEHHRLVTHGVYILMRHPSYCGFLIWSVGTQVMLCNPVSTVLFTVVVWRFFAQRIPYEECFLKQFFGVEYVVYAESVASGIPFVL</sequence>
<dbReference type="Proteomes" id="UP001642260">
    <property type="component" value="Unassembled WGS sequence"/>
</dbReference>
<evidence type="ECO:0000256" key="10">
    <source>
        <dbReference type="RuleBase" id="RU362022"/>
    </source>
</evidence>
<evidence type="ECO:0000313" key="11">
    <source>
        <dbReference type="EMBL" id="CAH8365103.1"/>
    </source>
</evidence>
<evidence type="ECO:0000256" key="8">
    <source>
        <dbReference type="ARBA" id="ARBA00022989"/>
    </source>
</evidence>
<evidence type="ECO:0000256" key="1">
    <source>
        <dbReference type="ARBA" id="ARBA00004141"/>
    </source>
</evidence>
<keyword evidence="12" id="KW-1185">Reference proteome</keyword>
<organism evidence="11 12">
    <name type="scientific">Eruca vesicaria subsp. sativa</name>
    <name type="common">Garden rocket</name>
    <name type="synonym">Eruca sativa</name>
    <dbReference type="NCBI Taxonomy" id="29727"/>
    <lineage>
        <taxon>Eukaryota</taxon>
        <taxon>Viridiplantae</taxon>
        <taxon>Streptophyta</taxon>
        <taxon>Embryophyta</taxon>
        <taxon>Tracheophyta</taxon>
        <taxon>Spermatophyta</taxon>
        <taxon>Magnoliopsida</taxon>
        <taxon>eudicotyledons</taxon>
        <taxon>Gunneridae</taxon>
        <taxon>Pentapetalae</taxon>
        <taxon>rosids</taxon>
        <taxon>malvids</taxon>
        <taxon>Brassicales</taxon>
        <taxon>Brassicaceae</taxon>
        <taxon>Brassiceae</taxon>
        <taxon>Eruca</taxon>
    </lineage>
</organism>
<evidence type="ECO:0000256" key="3">
    <source>
        <dbReference type="ARBA" id="ARBA00012151"/>
    </source>
</evidence>
<comment type="subcellular location">
    <subcellularLocation>
        <location evidence="10">Endoplasmic reticulum membrane</location>
        <topology evidence="10">Multi-pass membrane protein</topology>
    </subcellularLocation>
    <subcellularLocation>
        <location evidence="1">Membrane</location>
        <topology evidence="1">Multi-pass membrane protein</topology>
    </subcellularLocation>
</comment>
<dbReference type="GO" id="GO:0005789">
    <property type="term" value="C:endoplasmic reticulum membrane"/>
    <property type="evidence" value="ECO:0007669"/>
    <property type="project" value="UniProtKB-SubCell"/>
</dbReference>
<evidence type="ECO:0000256" key="4">
    <source>
        <dbReference type="ARBA" id="ARBA00022603"/>
    </source>
</evidence>
<dbReference type="PANTHER" id="PTHR12714:SF9">
    <property type="entry name" value="PROTEIN-S-ISOPRENYLCYSTEINE O-METHYLTRANSFERASE"/>
    <property type="match status" value="1"/>
</dbReference>
<evidence type="ECO:0000256" key="6">
    <source>
        <dbReference type="ARBA" id="ARBA00022691"/>
    </source>
</evidence>
<dbReference type="Gene3D" id="1.20.120.1630">
    <property type="match status" value="1"/>
</dbReference>
<keyword evidence="7" id="KW-0812">Transmembrane</keyword>
<dbReference type="GO" id="GO:0004671">
    <property type="term" value="F:protein C-terminal S-isoprenylcysteine carboxyl O-methyltransferase activity"/>
    <property type="evidence" value="ECO:0007669"/>
    <property type="project" value="UniProtKB-EC"/>
</dbReference>
<evidence type="ECO:0000313" key="12">
    <source>
        <dbReference type="Proteomes" id="UP001642260"/>
    </source>
</evidence>
<proteinExistence type="inferred from homology"/>
<evidence type="ECO:0000256" key="2">
    <source>
        <dbReference type="ARBA" id="ARBA00009140"/>
    </source>
</evidence>
<dbReference type="InterPro" id="IPR007269">
    <property type="entry name" value="ICMT_MeTrfase"/>
</dbReference>
<accession>A0ABC8KZD5</accession>
<dbReference type="InterPro" id="IPR025770">
    <property type="entry name" value="PPMT_MeTrfase"/>
</dbReference>
<evidence type="ECO:0000256" key="7">
    <source>
        <dbReference type="ARBA" id="ARBA00022692"/>
    </source>
</evidence>
<keyword evidence="6 10" id="KW-0949">S-adenosyl-L-methionine</keyword>
<comment type="catalytic activity">
    <reaction evidence="10">
        <text>[protein]-C-terminal S-[(2E,6E)-farnesyl]-L-cysteine + S-adenosyl-L-methionine = [protein]-C-terminal S-[(2E,6E)-farnesyl]-L-cysteine methyl ester + S-adenosyl-L-homocysteine</text>
        <dbReference type="Rhea" id="RHEA:21672"/>
        <dbReference type="Rhea" id="RHEA-COMP:12125"/>
        <dbReference type="Rhea" id="RHEA-COMP:12126"/>
        <dbReference type="ChEBI" id="CHEBI:57856"/>
        <dbReference type="ChEBI" id="CHEBI:59789"/>
        <dbReference type="ChEBI" id="CHEBI:90510"/>
        <dbReference type="ChEBI" id="CHEBI:90511"/>
        <dbReference type="EC" id="2.1.1.100"/>
    </reaction>
</comment>
<dbReference type="AlphaFoldDB" id="A0ABC8KZD5"/>